<keyword evidence="1 9" id="KW-0808">Transferase</keyword>
<feature type="domain" description="PII-uridylyltransferase/Glutamine-synthetase adenylyltransferase" evidence="8">
    <location>
        <begin position="848"/>
        <end position="971"/>
    </location>
</feature>
<reference evidence="9 10" key="1">
    <citation type="submission" date="2017-12" db="EMBL/GenBank/DDBJ databases">
        <title>Phylogenetic diversity of female urinary microbiome.</title>
        <authorList>
            <person name="Thomas-White K."/>
            <person name="Wolfe A.J."/>
        </authorList>
    </citation>
    <scope>NUCLEOTIDE SEQUENCE [LARGE SCALE GENOMIC DNA]</scope>
    <source>
        <strain evidence="9 10">UMB0250</strain>
    </source>
</reference>
<dbReference type="Gene3D" id="3.30.460.10">
    <property type="entry name" value="Beta Polymerase, domain 2"/>
    <property type="match status" value="2"/>
</dbReference>
<comment type="caution">
    <text evidence="9">The sequence shown here is derived from an EMBL/GenBank/DDBJ whole genome shotgun (WGS) entry which is preliminary data.</text>
</comment>
<dbReference type="PANTHER" id="PTHR30621:SF0">
    <property type="entry name" value="BIFUNCTIONAL GLUTAMINE SYNTHETASE ADENYLYLTRANSFERASE_ADENYLYL-REMOVING ENZYME"/>
    <property type="match status" value="1"/>
</dbReference>
<dbReference type="SUPFAM" id="SSF81301">
    <property type="entry name" value="Nucleotidyltransferase"/>
    <property type="match status" value="2"/>
</dbReference>
<dbReference type="Pfam" id="PF08335">
    <property type="entry name" value="GlnD_UR_UTase"/>
    <property type="match status" value="2"/>
</dbReference>
<dbReference type="GO" id="GO:0005524">
    <property type="term" value="F:ATP binding"/>
    <property type="evidence" value="ECO:0007669"/>
    <property type="project" value="UniProtKB-KW"/>
</dbReference>
<dbReference type="NCBIfam" id="NF010707">
    <property type="entry name" value="PRK14109.1"/>
    <property type="match status" value="1"/>
</dbReference>
<dbReference type="GO" id="GO:0005829">
    <property type="term" value="C:cytosol"/>
    <property type="evidence" value="ECO:0007669"/>
    <property type="project" value="TreeGrafter"/>
</dbReference>
<accession>A0A2I1I647</accession>
<evidence type="ECO:0000256" key="3">
    <source>
        <dbReference type="ARBA" id="ARBA00022741"/>
    </source>
</evidence>
<keyword evidence="2 9" id="KW-0548">Nucleotidyltransferase</keyword>
<evidence type="ECO:0000256" key="4">
    <source>
        <dbReference type="ARBA" id="ARBA00022840"/>
    </source>
</evidence>
<dbReference type="Pfam" id="PF03710">
    <property type="entry name" value="GlnE"/>
    <property type="match status" value="2"/>
</dbReference>
<sequence>MEVAPKDLRGSGFLDPVRAASFFADLPGELGEWLPLFNACADPDSALVSCLRFHEAAPTQLATVAEQGGDGLRRLVAVFGASSWWGDYLISDPSRIEGLLVEPDEPLTELLHAVGADPASQTPVAGPGYNGDDVRSAYRRVLLDLVADDATHPNPPEYMPEVGVRLAALADAALEAALALARRDIDPQGNARLSIIAMGKTGAQELNYISDVDVMYVVAPAEGVDERSAIELGTRMAALSAQACSGPGNEQPLWSVDANLRPEGRHGALVRTLDSFKQYWDKWAETWEFQALLKARPAAGDMELGQAFFRVASPYIWNATGRDGFVENARAMRRRVENTIPRREADRELKLGRGGLRDVEFTVQLLQLVHGRTDDSLHVRSTLDALSRLGDGGYVARSDAQELRECYCFLRAVEHRIQLQRMRRTHLIPTSANELRAVGRGVDLEHCGSSEALAKELKRIRDRVRRLHEDVFYRPIVQATAGLSPDEATLDSDGAQARLHAIGYRDPRGALAHITALSQGTSRRAKIQRHLLPVFISWLSNGADPDLGLLNFRALSEQIGDSHWYLALLRDSGVAASRLCEMLPNSKWIAEALSHRPEAVAWLDLDKDLVPREAEALKVEAASLIDRHGDSDKAAYRVRAMRSRELTRAAMSDLVAGIGARRQAISDATDAAVVGALAIATREEELKNGHRVDVGFVAMGRYGGRESNYASDADVMAFHRAANGVSDSDAANAATAIINRVKALLGTVTAQMSVSVDLDLRPEGRNGPMSRTVESYAEYYDKWASTWERQALLRARVFAGPDDLMLSMGELIDRVRYGSAIDEAQIRDIRLLKARMESERLPRGIEPARHVKLGPGGLSDVEWIVQLLQLKHAHADDSLRTSSTIDALHALTRSRWIAPDDAKTLENAWSLASQIRAANVLTTGRMSGVKLDTVPRDFKDLIPLARVLGYGVASEFELEEEWLRRSRKARALMDTYFWN</sequence>
<dbReference type="InterPro" id="IPR043519">
    <property type="entry name" value="NT_sf"/>
</dbReference>
<evidence type="ECO:0000313" key="9">
    <source>
        <dbReference type="EMBL" id="PKY66584.1"/>
    </source>
</evidence>
<name>A0A2I1I647_9ACTO</name>
<dbReference type="Gene3D" id="1.20.120.330">
    <property type="entry name" value="Nucleotidyltransferases domain 2"/>
    <property type="match status" value="2"/>
</dbReference>
<evidence type="ECO:0000256" key="5">
    <source>
        <dbReference type="ARBA" id="ARBA00022842"/>
    </source>
</evidence>
<gene>
    <name evidence="9" type="ORF">CYJ25_03355</name>
</gene>
<proteinExistence type="predicted"/>
<evidence type="ECO:0000256" key="2">
    <source>
        <dbReference type="ARBA" id="ARBA00022695"/>
    </source>
</evidence>
<feature type="domain" description="Glutamate-ammonia ligase adenylyltransferase repeated" evidence="7">
    <location>
        <begin position="578"/>
        <end position="804"/>
    </location>
</feature>
<dbReference type="PANTHER" id="PTHR30621">
    <property type="entry name" value="GLUTAMINE SYNTHETASE ADENYLYLTRANSFERASE"/>
    <property type="match status" value="1"/>
</dbReference>
<keyword evidence="3" id="KW-0547">Nucleotide-binding</keyword>
<keyword evidence="6" id="KW-0511">Multifunctional enzyme</keyword>
<keyword evidence="4" id="KW-0067">ATP-binding</keyword>
<evidence type="ECO:0000259" key="8">
    <source>
        <dbReference type="Pfam" id="PF08335"/>
    </source>
</evidence>
<feature type="domain" description="PII-uridylyltransferase/Glutamine-synthetase adenylyltransferase" evidence="8">
    <location>
        <begin position="330"/>
        <end position="472"/>
    </location>
</feature>
<dbReference type="EMBL" id="PKKJ01000002">
    <property type="protein sequence ID" value="PKY66584.1"/>
    <property type="molecule type" value="Genomic_DNA"/>
</dbReference>
<dbReference type="Gene3D" id="1.20.120.1510">
    <property type="match status" value="1"/>
</dbReference>
<dbReference type="InterPro" id="IPR023057">
    <property type="entry name" value="GlnE"/>
</dbReference>
<dbReference type="CDD" id="cd05401">
    <property type="entry name" value="NT_GlnE_GlnD_like"/>
    <property type="match status" value="2"/>
</dbReference>
<organism evidence="9 10">
    <name type="scientific">Schaalia turicensis</name>
    <dbReference type="NCBI Taxonomy" id="131111"/>
    <lineage>
        <taxon>Bacteria</taxon>
        <taxon>Bacillati</taxon>
        <taxon>Actinomycetota</taxon>
        <taxon>Actinomycetes</taxon>
        <taxon>Actinomycetales</taxon>
        <taxon>Actinomycetaceae</taxon>
        <taxon>Schaalia</taxon>
    </lineage>
</organism>
<dbReference type="OrthoDB" id="9759366at2"/>
<evidence type="ECO:0000313" key="10">
    <source>
        <dbReference type="Proteomes" id="UP000234545"/>
    </source>
</evidence>
<dbReference type="GO" id="GO:0000820">
    <property type="term" value="P:regulation of glutamine family amino acid metabolic process"/>
    <property type="evidence" value="ECO:0007669"/>
    <property type="project" value="TreeGrafter"/>
</dbReference>
<evidence type="ECO:0000259" key="7">
    <source>
        <dbReference type="Pfam" id="PF03710"/>
    </source>
</evidence>
<evidence type="ECO:0000256" key="6">
    <source>
        <dbReference type="ARBA" id="ARBA00023268"/>
    </source>
</evidence>
<dbReference type="GO" id="GO:0008882">
    <property type="term" value="F:[glutamate-ammonia-ligase] adenylyltransferase activity"/>
    <property type="evidence" value="ECO:0007669"/>
    <property type="project" value="InterPro"/>
</dbReference>
<dbReference type="RefSeq" id="WP_101627796.1">
    <property type="nucleotide sequence ID" value="NZ_PKKJ01000002.1"/>
</dbReference>
<protein>
    <submittedName>
        <fullName evidence="9">Bifunctional glutamine-synthetase adenylyltransferase/deadenyltransferase</fullName>
    </submittedName>
</protein>
<dbReference type="InterPro" id="IPR013546">
    <property type="entry name" value="PII_UdlTrfase/GS_AdlTrfase"/>
</dbReference>
<dbReference type="InterPro" id="IPR005190">
    <property type="entry name" value="GlnE_rpt_dom"/>
</dbReference>
<dbReference type="AlphaFoldDB" id="A0A2I1I647"/>
<keyword evidence="5" id="KW-0460">Magnesium</keyword>
<evidence type="ECO:0000256" key="1">
    <source>
        <dbReference type="ARBA" id="ARBA00022679"/>
    </source>
</evidence>
<feature type="domain" description="Glutamate-ammonia ligase adenylyltransferase repeated" evidence="7">
    <location>
        <begin position="74"/>
        <end position="308"/>
    </location>
</feature>
<dbReference type="Proteomes" id="UP000234545">
    <property type="component" value="Unassembled WGS sequence"/>
</dbReference>
<dbReference type="SUPFAM" id="SSF81593">
    <property type="entry name" value="Nucleotidyltransferase substrate binding subunit/domain"/>
    <property type="match status" value="2"/>
</dbReference>